<sequence length="179" mass="20940">MDNCFNNLTDEIRIILTRFEERAVEQLHAVEKSINTVSYDVSRRLQIVNEHLDDVRRAISSLHDVTQSANKLSPDTFEYVEESAEFEDTEGSKEDLERIWRSALMFIRAHIGSEAAFKTWFRETRIEQLNAENRTVTIKTKTPFVRQWLEGHYSALVEQALSIVTNQELQVRFVTEHKP</sequence>
<gene>
    <name evidence="2" type="ORF">NZD89_07615</name>
</gene>
<organism evidence="2 3">
    <name type="scientific">Alicyclobacillus fastidiosus</name>
    <dbReference type="NCBI Taxonomy" id="392011"/>
    <lineage>
        <taxon>Bacteria</taxon>
        <taxon>Bacillati</taxon>
        <taxon>Bacillota</taxon>
        <taxon>Bacilli</taxon>
        <taxon>Bacillales</taxon>
        <taxon>Alicyclobacillaceae</taxon>
        <taxon>Alicyclobacillus</taxon>
    </lineage>
</organism>
<dbReference type="Proteomes" id="UP001164761">
    <property type="component" value="Chromosome"/>
</dbReference>
<dbReference type="Pfam" id="PF11638">
    <property type="entry name" value="DnaA_N"/>
    <property type="match status" value="1"/>
</dbReference>
<dbReference type="RefSeq" id="WP_268007133.1">
    <property type="nucleotide sequence ID" value="NZ_BSUT01000001.1"/>
</dbReference>
<name>A0ABY6ZK49_9BACL</name>
<evidence type="ECO:0000313" key="2">
    <source>
        <dbReference type="EMBL" id="WAH43254.1"/>
    </source>
</evidence>
<dbReference type="InterPro" id="IPR038454">
    <property type="entry name" value="DnaA_N_sf"/>
</dbReference>
<keyword evidence="3" id="KW-1185">Reference proteome</keyword>
<evidence type="ECO:0000313" key="3">
    <source>
        <dbReference type="Proteomes" id="UP001164761"/>
    </source>
</evidence>
<dbReference type="EMBL" id="CP104067">
    <property type="protein sequence ID" value="WAH43254.1"/>
    <property type="molecule type" value="Genomic_DNA"/>
</dbReference>
<proteinExistence type="predicted"/>
<dbReference type="Gene3D" id="3.30.300.180">
    <property type="match status" value="1"/>
</dbReference>
<dbReference type="InterPro" id="IPR024633">
    <property type="entry name" value="DnaA_N_dom"/>
</dbReference>
<feature type="domain" description="DnaA N-terminal" evidence="1">
    <location>
        <begin position="98"/>
        <end position="162"/>
    </location>
</feature>
<reference evidence="2" key="1">
    <citation type="submission" date="2022-08" db="EMBL/GenBank/DDBJ databases">
        <title>Alicyclobacillus fastidiosus DSM 17978, complete genome.</title>
        <authorList>
            <person name="Wang Q."/>
            <person name="Cai R."/>
            <person name="Wang Z."/>
        </authorList>
    </citation>
    <scope>NUCLEOTIDE SEQUENCE</scope>
    <source>
        <strain evidence="2">DSM 17978</strain>
    </source>
</reference>
<evidence type="ECO:0000259" key="1">
    <source>
        <dbReference type="Pfam" id="PF11638"/>
    </source>
</evidence>
<protein>
    <recommendedName>
        <fullName evidence="1">DnaA N-terminal domain-containing protein</fullName>
    </recommendedName>
</protein>
<accession>A0ABY6ZK49</accession>